<gene>
    <name evidence="1" type="ORF">AVEN_23159_1</name>
</gene>
<accession>A0A4Y2FFA9</accession>
<evidence type="ECO:0000313" key="1">
    <source>
        <dbReference type="EMBL" id="GBM40072.1"/>
    </source>
</evidence>
<dbReference type="EMBL" id="BGPR01000916">
    <property type="protein sequence ID" value="GBM40072.1"/>
    <property type="molecule type" value="Genomic_DNA"/>
</dbReference>
<name>A0A4Y2FFA9_ARAVE</name>
<evidence type="ECO:0000313" key="2">
    <source>
        <dbReference type="Proteomes" id="UP000499080"/>
    </source>
</evidence>
<proteinExistence type="predicted"/>
<comment type="caution">
    <text evidence="1">The sequence shown here is derived from an EMBL/GenBank/DDBJ whole genome shotgun (WGS) entry which is preliminary data.</text>
</comment>
<dbReference type="Proteomes" id="UP000499080">
    <property type="component" value="Unassembled WGS sequence"/>
</dbReference>
<sequence>MSIDLLVTCIVETFPHPTPKDWARVHLHLQYFKSYSEEHVYQVSSKSPSVSNGLFVICILDTSPHPTLKDWFRAYLPLQNFKSANEESVYQVSSKLDQPFGSDTGTNVYTYIC</sequence>
<reference evidence="1 2" key="1">
    <citation type="journal article" date="2019" name="Sci. Rep.">
        <title>Orb-weaving spider Araneus ventricosus genome elucidates the spidroin gene catalogue.</title>
        <authorList>
            <person name="Kono N."/>
            <person name="Nakamura H."/>
            <person name="Ohtoshi R."/>
            <person name="Moran D.A.P."/>
            <person name="Shinohara A."/>
            <person name="Yoshida Y."/>
            <person name="Fujiwara M."/>
            <person name="Mori M."/>
            <person name="Tomita M."/>
            <person name="Arakawa K."/>
        </authorList>
    </citation>
    <scope>NUCLEOTIDE SEQUENCE [LARGE SCALE GENOMIC DNA]</scope>
</reference>
<dbReference type="AlphaFoldDB" id="A0A4Y2FFA9"/>
<keyword evidence="2" id="KW-1185">Reference proteome</keyword>
<protein>
    <submittedName>
        <fullName evidence="1">Uncharacterized protein</fullName>
    </submittedName>
</protein>
<organism evidence="1 2">
    <name type="scientific">Araneus ventricosus</name>
    <name type="common">Orbweaver spider</name>
    <name type="synonym">Epeira ventricosa</name>
    <dbReference type="NCBI Taxonomy" id="182803"/>
    <lineage>
        <taxon>Eukaryota</taxon>
        <taxon>Metazoa</taxon>
        <taxon>Ecdysozoa</taxon>
        <taxon>Arthropoda</taxon>
        <taxon>Chelicerata</taxon>
        <taxon>Arachnida</taxon>
        <taxon>Araneae</taxon>
        <taxon>Araneomorphae</taxon>
        <taxon>Entelegynae</taxon>
        <taxon>Araneoidea</taxon>
        <taxon>Araneidae</taxon>
        <taxon>Araneus</taxon>
    </lineage>
</organism>